<dbReference type="PANTHER" id="PTHR32337">
    <property type="entry name" value="NUCLEOLAR PROTEIN 7"/>
    <property type="match status" value="1"/>
</dbReference>
<gene>
    <name evidence="3" type="ORF">ANANG_G00174070</name>
</gene>
<dbReference type="GO" id="GO:0005730">
    <property type="term" value="C:nucleolus"/>
    <property type="evidence" value="ECO:0007669"/>
    <property type="project" value="TreeGrafter"/>
</dbReference>
<feature type="compositionally biased region" description="Low complexity" evidence="1">
    <location>
        <begin position="122"/>
        <end position="133"/>
    </location>
</feature>
<organism evidence="3 4">
    <name type="scientific">Anguilla anguilla</name>
    <name type="common">European freshwater eel</name>
    <name type="synonym">Muraena anguilla</name>
    <dbReference type="NCBI Taxonomy" id="7936"/>
    <lineage>
        <taxon>Eukaryota</taxon>
        <taxon>Metazoa</taxon>
        <taxon>Chordata</taxon>
        <taxon>Craniata</taxon>
        <taxon>Vertebrata</taxon>
        <taxon>Euteleostomi</taxon>
        <taxon>Actinopterygii</taxon>
        <taxon>Neopterygii</taxon>
        <taxon>Teleostei</taxon>
        <taxon>Anguilliformes</taxon>
        <taxon>Anguillidae</taxon>
        <taxon>Anguilla</taxon>
    </lineage>
</organism>
<accession>A0A9D3RSU3</accession>
<feature type="compositionally biased region" description="Basic residues" evidence="1">
    <location>
        <begin position="144"/>
        <end position="156"/>
    </location>
</feature>
<dbReference type="PANTHER" id="PTHR32337:SF2">
    <property type="entry name" value="NUCLEOLAR PROTEIN 7"/>
    <property type="match status" value="1"/>
</dbReference>
<evidence type="ECO:0000256" key="1">
    <source>
        <dbReference type="SAM" id="MobiDB-lite"/>
    </source>
</evidence>
<dbReference type="GO" id="GO:0003723">
    <property type="term" value="F:RNA binding"/>
    <property type="evidence" value="ECO:0007669"/>
    <property type="project" value="TreeGrafter"/>
</dbReference>
<dbReference type="Pfam" id="PF08157">
    <property type="entry name" value="NUC129"/>
    <property type="match status" value="1"/>
</dbReference>
<proteinExistence type="predicted"/>
<dbReference type="Proteomes" id="UP001044222">
    <property type="component" value="Chromosome 9"/>
</dbReference>
<keyword evidence="4" id="KW-1185">Reference proteome</keyword>
<feature type="domain" description="U3 small nucleolar RNA-associated protein NOL7 C-terminal" evidence="2">
    <location>
        <begin position="162"/>
        <end position="222"/>
    </location>
</feature>
<dbReference type="EMBL" id="JAFIRN010000009">
    <property type="protein sequence ID" value="KAG5842099.1"/>
    <property type="molecule type" value="Genomic_DNA"/>
</dbReference>
<comment type="caution">
    <text evidence="3">The sequence shown here is derived from an EMBL/GenBank/DDBJ whole genome shotgun (WGS) entry which is preliminary data.</text>
</comment>
<dbReference type="AlphaFoldDB" id="A0A9D3RSU3"/>
<dbReference type="InterPro" id="IPR012579">
    <property type="entry name" value="NOL7_C"/>
</dbReference>
<sequence length="245" mass="27593">MAKKQHGKVGVQMGKQKSKKITENLHLGVASSEEDDDEAPEEVTFEDSKAVALRSMREAIDTARREKELLKEKRRKRQELFQEQKKRKLLPDDILEEIDSTIPKKPKASKVQAEKAGDGEEASSSGVEESGGSDTDGVEEKGEAKKKKRKRKRRSLKGNSSVMRLKDQSLSSKQQQSALDFIQSRLYGPGANRTTVNQLLSLQNKRALNKTAAVQFVDKQWGAEKKEEAEKFKKRWKNKQGVGLS</sequence>
<evidence type="ECO:0000259" key="2">
    <source>
        <dbReference type="Pfam" id="PF08157"/>
    </source>
</evidence>
<feature type="compositionally biased region" description="Acidic residues" evidence="1">
    <location>
        <begin position="32"/>
        <end position="45"/>
    </location>
</feature>
<evidence type="ECO:0000313" key="4">
    <source>
        <dbReference type="Proteomes" id="UP001044222"/>
    </source>
</evidence>
<evidence type="ECO:0000313" key="3">
    <source>
        <dbReference type="EMBL" id="KAG5842099.1"/>
    </source>
</evidence>
<name>A0A9D3RSU3_ANGAN</name>
<feature type="region of interest" description="Disordered" evidence="1">
    <location>
        <begin position="1"/>
        <end position="50"/>
    </location>
</feature>
<protein>
    <recommendedName>
        <fullName evidence="2">U3 small nucleolar RNA-associated protein NOL7 C-terminal domain-containing protein</fullName>
    </recommendedName>
</protein>
<feature type="region of interest" description="Disordered" evidence="1">
    <location>
        <begin position="69"/>
        <end position="176"/>
    </location>
</feature>
<reference evidence="3" key="1">
    <citation type="submission" date="2021-01" db="EMBL/GenBank/DDBJ databases">
        <title>A chromosome-scale assembly of European eel, Anguilla anguilla.</title>
        <authorList>
            <person name="Henkel C."/>
            <person name="Jong-Raadsen S.A."/>
            <person name="Dufour S."/>
            <person name="Weltzien F.-A."/>
            <person name="Palstra A.P."/>
            <person name="Pelster B."/>
            <person name="Spaink H.P."/>
            <person name="Van Den Thillart G.E."/>
            <person name="Jansen H."/>
            <person name="Zahm M."/>
            <person name="Klopp C."/>
            <person name="Cedric C."/>
            <person name="Louis A."/>
            <person name="Berthelot C."/>
            <person name="Parey E."/>
            <person name="Roest Crollius H."/>
            <person name="Montfort J."/>
            <person name="Robinson-Rechavi M."/>
            <person name="Bucao C."/>
            <person name="Bouchez O."/>
            <person name="Gislard M."/>
            <person name="Lluch J."/>
            <person name="Milhes M."/>
            <person name="Lampietro C."/>
            <person name="Lopez Roques C."/>
            <person name="Donnadieu C."/>
            <person name="Braasch I."/>
            <person name="Desvignes T."/>
            <person name="Postlethwait J."/>
            <person name="Bobe J."/>
            <person name="Guiguen Y."/>
            <person name="Dirks R."/>
        </authorList>
    </citation>
    <scope>NUCLEOTIDE SEQUENCE</scope>
    <source>
        <strain evidence="3">Tag_6206</strain>
        <tissue evidence="3">Liver</tissue>
    </source>
</reference>